<dbReference type="InterPro" id="IPR036202">
    <property type="entry name" value="TopoI_DNA-bd_euk_N_sf"/>
</dbReference>
<dbReference type="SUPFAM" id="SSF56741">
    <property type="entry name" value="Eukaryotic DNA topoisomerase I, N-terminal DNA-binding fragment"/>
    <property type="match status" value="1"/>
</dbReference>
<feature type="transmembrane region" description="Helical" evidence="6">
    <location>
        <begin position="75"/>
        <end position="95"/>
    </location>
</feature>
<dbReference type="GO" id="GO:0022857">
    <property type="term" value="F:transmembrane transporter activity"/>
    <property type="evidence" value="ECO:0007669"/>
    <property type="project" value="InterPro"/>
</dbReference>
<organism evidence="8 9">
    <name type="scientific">Vicia faba</name>
    <name type="common">Broad bean</name>
    <name type="synonym">Faba vulgaris</name>
    <dbReference type="NCBI Taxonomy" id="3906"/>
    <lineage>
        <taxon>Eukaryota</taxon>
        <taxon>Viridiplantae</taxon>
        <taxon>Streptophyta</taxon>
        <taxon>Embryophyta</taxon>
        <taxon>Tracheophyta</taxon>
        <taxon>Spermatophyta</taxon>
        <taxon>Magnoliopsida</taxon>
        <taxon>eudicotyledons</taxon>
        <taxon>Gunneridae</taxon>
        <taxon>Pentapetalae</taxon>
        <taxon>rosids</taxon>
        <taxon>fabids</taxon>
        <taxon>Fabales</taxon>
        <taxon>Fabaceae</taxon>
        <taxon>Papilionoideae</taxon>
        <taxon>50 kb inversion clade</taxon>
        <taxon>NPAAA clade</taxon>
        <taxon>Hologalegina</taxon>
        <taxon>IRL clade</taxon>
        <taxon>Fabeae</taxon>
        <taxon>Vicia</taxon>
    </lineage>
</organism>
<keyword evidence="5 6" id="KW-0472">Membrane</keyword>
<name>A0AAV0YN41_VICFA</name>
<evidence type="ECO:0000256" key="6">
    <source>
        <dbReference type="SAM" id="Phobius"/>
    </source>
</evidence>
<evidence type="ECO:0000256" key="3">
    <source>
        <dbReference type="ARBA" id="ARBA00022692"/>
    </source>
</evidence>
<dbReference type="Pfam" id="PF04836">
    <property type="entry name" value="IFRD_C"/>
    <property type="match status" value="1"/>
</dbReference>
<evidence type="ECO:0000313" key="8">
    <source>
        <dbReference type="EMBL" id="CAI8587406.1"/>
    </source>
</evidence>
<dbReference type="EMBL" id="OX451736">
    <property type="protein sequence ID" value="CAI8587406.1"/>
    <property type="molecule type" value="Genomic_DNA"/>
</dbReference>
<feature type="transmembrane region" description="Helical" evidence="6">
    <location>
        <begin position="115"/>
        <end position="134"/>
    </location>
</feature>
<dbReference type="GO" id="GO:0005694">
    <property type="term" value="C:chromosome"/>
    <property type="evidence" value="ECO:0007669"/>
    <property type="project" value="InterPro"/>
</dbReference>
<dbReference type="GO" id="GO:0003677">
    <property type="term" value="F:DNA binding"/>
    <property type="evidence" value="ECO:0007669"/>
    <property type="project" value="InterPro"/>
</dbReference>
<dbReference type="Gene3D" id="2.170.11.10">
    <property type="entry name" value="DNA Topoisomerase I, domain 2"/>
    <property type="match status" value="1"/>
</dbReference>
<evidence type="ECO:0000313" key="9">
    <source>
        <dbReference type="Proteomes" id="UP001157006"/>
    </source>
</evidence>
<dbReference type="AlphaFoldDB" id="A0AAV0YN41"/>
<proteinExistence type="predicted"/>
<keyword evidence="4 6" id="KW-1133">Transmembrane helix</keyword>
<feature type="transmembrane region" description="Helical" evidence="6">
    <location>
        <begin position="155"/>
        <end position="179"/>
    </location>
</feature>
<evidence type="ECO:0000256" key="1">
    <source>
        <dbReference type="ARBA" id="ARBA00004141"/>
    </source>
</evidence>
<dbReference type="Pfam" id="PF13520">
    <property type="entry name" value="AA_permease_2"/>
    <property type="match status" value="1"/>
</dbReference>
<evidence type="ECO:0000259" key="7">
    <source>
        <dbReference type="Pfam" id="PF04836"/>
    </source>
</evidence>
<dbReference type="InterPro" id="IPR002293">
    <property type="entry name" value="AA/rel_permease1"/>
</dbReference>
<protein>
    <recommendedName>
        <fullName evidence="7">Interferon-related developmental regulator C-terminal domain-containing protein</fullName>
    </recommendedName>
</protein>
<dbReference type="PANTHER" id="PTHR45649:SF26">
    <property type="entry name" value="OS04G0435100 PROTEIN"/>
    <property type="match status" value="1"/>
</dbReference>
<evidence type="ECO:0000256" key="4">
    <source>
        <dbReference type="ARBA" id="ARBA00022989"/>
    </source>
</evidence>
<dbReference type="Gene3D" id="1.20.1740.10">
    <property type="entry name" value="Amino acid/polyamine transporter I"/>
    <property type="match status" value="1"/>
</dbReference>
<feature type="transmembrane region" description="Helical" evidence="6">
    <location>
        <begin position="266"/>
        <end position="286"/>
    </location>
</feature>
<dbReference type="Proteomes" id="UP001157006">
    <property type="component" value="Chromosome 1L"/>
</dbReference>
<feature type="transmembrane region" description="Helical" evidence="6">
    <location>
        <begin position="216"/>
        <end position="245"/>
    </location>
</feature>
<dbReference type="InterPro" id="IPR013030">
    <property type="entry name" value="DNA_topo_DNA_db_N_dom2"/>
</dbReference>
<comment type="subcellular location">
    <subcellularLocation>
        <location evidence="1">Membrane</location>
        <topology evidence="1">Multi-pass membrane protein</topology>
    </subcellularLocation>
</comment>
<dbReference type="InterPro" id="IPR006921">
    <property type="entry name" value="Interferon-rel_develop_reg_C"/>
</dbReference>
<dbReference type="PANTHER" id="PTHR45649">
    <property type="entry name" value="AMINO-ACID PERMEASE BAT1"/>
    <property type="match status" value="1"/>
</dbReference>
<evidence type="ECO:0000256" key="5">
    <source>
        <dbReference type="ARBA" id="ARBA00023136"/>
    </source>
</evidence>
<reference evidence="8 9" key="1">
    <citation type="submission" date="2023-01" db="EMBL/GenBank/DDBJ databases">
        <authorList>
            <person name="Kreplak J."/>
        </authorList>
    </citation>
    <scope>NUCLEOTIDE SEQUENCE [LARGE SCALE GENOMIC DNA]</scope>
</reference>
<evidence type="ECO:0000256" key="2">
    <source>
        <dbReference type="ARBA" id="ARBA00022448"/>
    </source>
</evidence>
<keyword evidence="2" id="KW-0813">Transport</keyword>
<feature type="transmembrane region" description="Helical" evidence="6">
    <location>
        <begin position="43"/>
        <end position="63"/>
    </location>
</feature>
<feature type="transmembrane region" description="Helical" evidence="6">
    <location>
        <begin position="292"/>
        <end position="313"/>
    </location>
</feature>
<keyword evidence="9" id="KW-1185">Reference proteome</keyword>
<sequence>MSFCACLIAGIGTQAYAGSQTLQSIILLSTGTNKGGGYFAPKWLFLCMYIGLTVIWAALNTFALEVIAFIDIISIWWQVIGGAVIVIMLPLVALTTQSASYVFTNFELAPNTTGISSKPYAVILSFLVSQYSLYGYDAAAHLTEETKGADKNGPIAILGSLAIISVFGWAYILALTFSIQDFAYLYDPNNETAGAFVPAQILYDAFHGRYHNSAGAIVLLFIIWGSFFFGGLSITTSAARVVYALSRDKGVSFSFLWRKLHPKHKVPTNVVWLCAAICILLGLPILKVNVVFTAITSICTIGWVGGYAVPIFARMVMPEKNFKAGPFYLGKARRPICYIAIHTIDLSYGDTMNVPNNFIKSTGRRSLVLRIREEKKALKEEKLKQEEKYTWAIVDGVKEKLNNGEHRMSGGEKRMFKSPNSVLNKARTQLLNKQRVLSEGRNFGHYSVSMGDDET</sequence>
<accession>A0AAV0YN41</accession>
<dbReference type="GO" id="GO:0006265">
    <property type="term" value="P:DNA topological change"/>
    <property type="evidence" value="ECO:0007669"/>
    <property type="project" value="InterPro"/>
</dbReference>
<keyword evidence="3 6" id="KW-0812">Transmembrane</keyword>
<gene>
    <name evidence="8" type="ORF">VFH_I298120</name>
</gene>
<dbReference type="GO" id="GO:0016020">
    <property type="term" value="C:membrane"/>
    <property type="evidence" value="ECO:0007669"/>
    <property type="project" value="UniProtKB-SubCell"/>
</dbReference>
<dbReference type="GO" id="GO:0003917">
    <property type="term" value="F:DNA topoisomerase type I (single strand cut, ATP-independent) activity"/>
    <property type="evidence" value="ECO:0007669"/>
    <property type="project" value="InterPro"/>
</dbReference>
<feature type="domain" description="Interferon-related developmental regulator C-terminal" evidence="7">
    <location>
        <begin position="401"/>
        <end position="436"/>
    </location>
</feature>